<sequence length="468" mass="48050">MSAESSSMSGTANPELSRRSGAVRTVIRLSLLTARGGASRSTLVLPVVAFALTTALLLIVLAGALSFFRWQDSMAGIYQCLAAIAVALLAVPLLALGGSAARLSARRRDDKLSTLRLLGATPATVGAMTVLESSVLAVAGAIIGVLGYLVLIPLVGLIPFRGEALGAGALWLHPVVIAAVVLGVGLLSVCSAAIGLRRVNISPLGVRTRQNPPKVAVIRIVIGIVVVVAVYLAMSALPAAGSAMGIAAVFLIGFGGTIAVLNLMGPAVIRLLARGQWKRARTPVALLASRNILESPKAAWRQVSGVAMTSFMAVFGGLGLALVDTAGGSSAGVSGSDAHLYADMRTGVMITLVISFLMVACSVGVNQASNILDRAELLVSLDRLGAPRQVLEAARSRAVMSPLRIISFGSALLAGIVVFPLTALSLLMNPLTLVTVLATLLGGVLLVWLSLKATTPIVSTVLANPERF</sequence>
<feature type="transmembrane region" description="Helical" evidence="6">
    <location>
        <begin position="135"/>
        <end position="158"/>
    </location>
</feature>
<accession>A0A7Y9LSW5</accession>
<dbReference type="Proteomes" id="UP000521748">
    <property type="component" value="Unassembled WGS sequence"/>
</dbReference>
<comment type="subcellular location">
    <subcellularLocation>
        <location evidence="1">Cell membrane</location>
        <topology evidence="1">Multi-pass membrane protein</topology>
    </subcellularLocation>
</comment>
<feature type="transmembrane region" description="Helical" evidence="6">
    <location>
        <begin position="43"/>
        <end position="70"/>
    </location>
</feature>
<evidence type="ECO:0000256" key="6">
    <source>
        <dbReference type="SAM" id="Phobius"/>
    </source>
</evidence>
<feature type="transmembrane region" description="Helical" evidence="6">
    <location>
        <begin position="216"/>
        <end position="234"/>
    </location>
</feature>
<evidence type="ECO:0000313" key="9">
    <source>
        <dbReference type="Proteomes" id="UP000521748"/>
    </source>
</evidence>
<evidence type="ECO:0000256" key="2">
    <source>
        <dbReference type="ARBA" id="ARBA00022475"/>
    </source>
</evidence>
<dbReference type="RefSeq" id="WP_246279439.1">
    <property type="nucleotide sequence ID" value="NZ_JACBYQ010000001.1"/>
</dbReference>
<organism evidence="8 9">
    <name type="scientific">Psychromicrobium silvestre</name>
    <dbReference type="NCBI Taxonomy" id="1645614"/>
    <lineage>
        <taxon>Bacteria</taxon>
        <taxon>Bacillati</taxon>
        <taxon>Actinomycetota</taxon>
        <taxon>Actinomycetes</taxon>
        <taxon>Micrococcales</taxon>
        <taxon>Micrococcaceae</taxon>
        <taxon>Psychromicrobium</taxon>
    </lineage>
</organism>
<feature type="transmembrane region" description="Helical" evidence="6">
    <location>
        <begin position="305"/>
        <end position="326"/>
    </location>
</feature>
<keyword evidence="3 6" id="KW-0812">Transmembrane</keyword>
<keyword evidence="2" id="KW-1003">Cell membrane</keyword>
<dbReference type="GO" id="GO:0005886">
    <property type="term" value="C:plasma membrane"/>
    <property type="evidence" value="ECO:0007669"/>
    <property type="project" value="UniProtKB-SubCell"/>
</dbReference>
<name>A0A7Y9LSW5_9MICC</name>
<keyword evidence="5 6" id="KW-0472">Membrane</keyword>
<dbReference type="EMBL" id="JACBYQ010000001">
    <property type="protein sequence ID" value="NYE94991.1"/>
    <property type="molecule type" value="Genomic_DNA"/>
</dbReference>
<evidence type="ECO:0000256" key="1">
    <source>
        <dbReference type="ARBA" id="ARBA00004651"/>
    </source>
</evidence>
<reference evidence="8 9" key="1">
    <citation type="submission" date="2020-07" db="EMBL/GenBank/DDBJ databases">
        <title>Sequencing the genomes of 1000 actinobacteria strains.</title>
        <authorList>
            <person name="Klenk H.-P."/>
        </authorList>
    </citation>
    <scope>NUCLEOTIDE SEQUENCE [LARGE SCALE GENOMIC DNA]</scope>
    <source>
        <strain evidence="8 9">DSM 102047</strain>
    </source>
</reference>
<keyword evidence="4 6" id="KW-1133">Transmembrane helix</keyword>
<feature type="transmembrane region" description="Helical" evidence="6">
    <location>
        <begin position="405"/>
        <end position="427"/>
    </location>
</feature>
<dbReference type="AlphaFoldDB" id="A0A7Y9LSW5"/>
<feature type="transmembrane region" description="Helical" evidence="6">
    <location>
        <begin position="346"/>
        <end position="365"/>
    </location>
</feature>
<feature type="transmembrane region" description="Helical" evidence="6">
    <location>
        <begin position="433"/>
        <end position="451"/>
    </location>
</feature>
<feature type="transmembrane region" description="Helical" evidence="6">
    <location>
        <begin position="170"/>
        <end position="196"/>
    </location>
</feature>
<comment type="caution">
    <text evidence="8">The sequence shown here is derived from an EMBL/GenBank/DDBJ whole genome shotgun (WGS) entry which is preliminary data.</text>
</comment>
<gene>
    <name evidence="8" type="ORF">FHU41_001212</name>
</gene>
<evidence type="ECO:0000256" key="3">
    <source>
        <dbReference type="ARBA" id="ARBA00022692"/>
    </source>
</evidence>
<evidence type="ECO:0000256" key="5">
    <source>
        <dbReference type="ARBA" id="ARBA00023136"/>
    </source>
</evidence>
<dbReference type="InterPro" id="IPR003838">
    <property type="entry name" value="ABC3_permease_C"/>
</dbReference>
<evidence type="ECO:0000256" key="4">
    <source>
        <dbReference type="ARBA" id="ARBA00022989"/>
    </source>
</evidence>
<feature type="domain" description="ABC3 transporter permease C-terminal" evidence="7">
    <location>
        <begin position="94"/>
        <end position="200"/>
    </location>
</feature>
<keyword evidence="9" id="KW-1185">Reference proteome</keyword>
<dbReference type="Pfam" id="PF02687">
    <property type="entry name" value="FtsX"/>
    <property type="match status" value="1"/>
</dbReference>
<evidence type="ECO:0000313" key="8">
    <source>
        <dbReference type="EMBL" id="NYE94991.1"/>
    </source>
</evidence>
<proteinExistence type="predicted"/>
<protein>
    <recommendedName>
        <fullName evidence="7">ABC3 transporter permease C-terminal domain-containing protein</fullName>
    </recommendedName>
</protein>
<feature type="transmembrane region" description="Helical" evidence="6">
    <location>
        <begin position="76"/>
        <end position="98"/>
    </location>
</feature>
<feature type="transmembrane region" description="Helical" evidence="6">
    <location>
        <begin position="246"/>
        <end position="273"/>
    </location>
</feature>
<evidence type="ECO:0000259" key="7">
    <source>
        <dbReference type="Pfam" id="PF02687"/>
    </source>
</evidence>